<evidence type="ECO:0000256" key="1">
    <source>
        <dbReference type="SAM" id="Coils"/>
    </source>
</evidence>
<feature type="region of interest" description="Disordered" evidence="2">
    <location>
        <begin position="260"/>
        <end position="383"/>
    </location>
</feature>
<dbReference type="InterPro" id="IPR032742">
    <property type="entry name" value="Iec3_N"/>
</dbReference>
<protein>
    <recommendedName>
        <fullName evidence="7">IEC3 subunit of the Ino80 complex, chromatin re-modelling-domain-containing protein</fullName>
    </recommendedName>
</protein>
<accession>A0A1V8STN4</accession>
<dbReference type="InParanoid" id="A0A1V8STN4"/>
<feature type="compositionally biased region" description="Basic and acidic residues" evidence="2">
    <location>
        <begin position="294"/>
        <end position="304"/>
    </location>
</feature>
<proteinExistence type="predicted"/>
<dbReference type="AlphaFoldDB" id="A0A1V8STN4"/>
<reference evidence="6" key="1">
    <citation type="submission" date="2017-03" db="EMBL/GenBank/DDBJ databases">
        <title>Genomes of endolithic fungi from Antarctica.</title>
        <authorList>
            <person name="Coleine C."/>
            <person name="Masonjones S."/>
            <person name="Stajich J.E."/>
        </authorList>
    </citation>
    <scope>NUCLEOTIDE SEQUENCE [LARGE SCALE GENOMIC DNA]</scope>
    <source>
        <strain evidence="6">CCFEE 5527</strain>
    </source>
</reference>
<feature type="coiled-coil region" evidence="1">
    <location>
        <begin position="65"/>
        <end position="92"/>
    </location>
</feature>
<dbReference type="GO" id="GO:0031011">
    <property type="term" value="C:Ino80 complex"/>
    <property type="evidence" value="ECO:0007669"/>
    <property type="project" value="InterPro"/>
</dbReference>
<keyword evidence="1" id="KW-0175">Coiled coil</keyword>
<dbReference type="EMBL" id="NAJO01000028">
    <property type="protein sequence ID" value="OQO02368.1"/>
    <property type="molecule type" value="Genomic_DNA"/>
</dbReference>
<dbReference type="GO" id="GO:0006338">
    <property type="term" value="P:chromatin remodeling"/>
    <property type="evidence" value="ECO:0007669"/>
    <property type="project" value="InterPro"/>
</dbReference>
<evidence type="ECO:0000256" key="2">
    <source>
        <dbReference type="SAM" id="MobiDB-lite"/>
    </source>
</evidence>
<dbReference type="STRING" id="1507870.A0A1V8STN4"/>
<keyword evidence="6" id="KW-1185">Reference proteome</keyword>
<evidence type="ECO:0000313" key="5">
    <source>
        <dbReference type="EMBL" id="OQO02368.1"/>
    </source>
</evidence>
<feature type="domain" description="INO80 complex subunit 3-like middle region" evidence="4">
    <location>
        <begin position="179"/>
        <end position="258"/>
    </location>
</feature>
<dbReference type="Pfam" id="PF24244">
    <property type="entry name" value="Iec3-like_M"/>
    <property type="match status" value="1"/>
</dbReference>
<evidence type="ECO:0000313" key="6">
    <source>
        <dbReference type="Proteomes" id="UP000192596"/>
    </source>
</evidence>
<dbReference type="OrthoDB" id="4095124at2759"/>
<evidence type="ECO:0008006" key="7">
    <source>
        <dbReference type="Google" id="ProtNLM"/>
    </source>
</evidence>
<sequence length="383" mass="41447">MSATDNTPPLHPNLGGKTIANLPPPPQAATPSNHPPYKSWRKKYRKIRTHSDAIQSENHALYKTEHKLEHLAKRLREELDHLLETLLEINQSPVVPAELRFDVRLPSQRSLGTGHVRSDISLQEADEMVGEYTIAVQHGRIPPLDLAIIREQVQEALASQGVVGLEALEARVPAPIVGALEDLPLECRGNDAPGYMSAELEAEFYARLDASLETGLGFEREGVVGVGEVNQADMTPRELERQMELQNPMSQHNWLKNNTKAQEDDDANSVVSVDGWGKPVVTKKRPGKNLAKQVGDRAVERAREVGSPSAASGFEDDEHGVGSEDLGGSGKKRKVDGDGAFKAKSRKSGGEGGGKGKRKRATEEGVAGSASASAVKKVKVGEE</sequence>
<name>A0A1V8STN4_9PEZI</name>
<dbReference type="InterPro" id="IPR055449">
    <property type="entry name" value="Iec3-like_M"/>
</dbReference>
<dbReference type="Proteomes" id="UP000192596">
    <property type="component" value="Unassembled WGS sequence"/>
</dbReference>
<dbReference type="Pfam" id="PF14612">
    <property type="entry name" value="Ino80_Iec3"/>
    <property type="match status" value="1"/>
</dbReference>
<feature type="compositionally biased region" description="Low complexity" evidence="2">
    <location>
        <begin position="364"/>
        <end position="375"/>
    </location>
</feature>
<organism evidence="5 6">
    <name type="scientific">Cryoendolithus antarcticus</name>
    <dbReference type="NCBI Taxonomy" id="1507870"/>
    <lineage>
        <taxon>Eukaryota</taxon>
        <taxon>Fungi</taxon>
        <taxon>Dikarya</taxon>
        <taxon>Ascomycota</taxon>
        <taxon>Pezizomycotina</taxon>
        <taxon>Dothideomycetes</taxon>
        <taxon>Dothideomycetidae</taxon>
        <taxon>Cladosporiales</taxon>
        <taxon>Cladosporiaceae</taxon>
        <taxon>Cryoendolithus</taxon>
    </lineage>
</organism>
<evidence type="ECO:0000259" key="4">
    <source>
        <dbReference type="Pfam" id="PF24244"/>
    </source>
</evidence>
<evidence type="ECO:0000259" key="3">
    <source>
        <dbReference type="Pfam" id="PF14612"/>
    </source>
</evidence>
<comment type="caution">
    <text evidence="5">The sequence shown here is derived from an EMBL/GenBank/DDBJ whole genome shotgun (WGS) entry which is preliminary data.</text>
</comment>
<feature type="domain" description="INO80 complex subunit 3 N-terminal" evidence="3">
    <location>
        <begin position="38"/>
        <end position="106"/>
    </location>
</feature>
<gene>
    <name evidence="5" type="ORF">B0A48_11922</name>
</gene>
<feature type="region of interest" description="Disordered" evidence="2">
    <location>
        <begin position="1"/>
        <end position="38"/>
    </location>
</feature>